<reference evidence="2 3" key="1">
    <citation type="submission" date="2019-06" db="EMBL/GenBank/DDBJ databases">
        <title>Sequencing the genomes of 1000 actinobacteria strains.</title>
        <authorList>
            <person name="Klenk H.-P."/>
        </authorList>
    </citation>
    <scope>NUCLEOTIDE SEQUENCE [LARGE SCALE GENOMIC DNA]</scope>
    <source>
        <strain evidence="2 3">DSM 42059</strain>
    </source>
</reference>
<sequence length="101" mass="10143">MRQDTVTAPGHGDPAALGASDFRALPTSGRTAARAGTVLDTSGHHPQPAADAGPTAHGFSLTDTEGRDRTAPFTLVSAHGTTADNSPADAPSRPATRCTPA</sequence>
<protein>
    <submittedName>
        <fullName evidence="2">Uncharacterized protein</fullName>
    </submittedName>
</protein>
<feature type="region of interest" description="Disordered" evidence="1">
    <location>
        <begin position="1"/>
        <end position="101"/>
    </location>
</feature>
<dbReference type="AlphaFoldDB" id="A0A561TYJ6"/>
<evidence type="ECO:0000256" key="1">
    <source>
        <dbReference type="SAM" id="MobiDB-lite"/>
    </source>
</evidence>
<accession>A0A561TYJ6</accession>
<organism evidence="2 3">
    <name type="scientific">Streptomyces brevispora</name>
    <dbReference type="NCBI Taxonomy" id="887462"/>
    <lineage>
        <taxon>Bacteria</taxon>
        <taxon>Bacillati</taxon>
        <taxon>Actinomycetota</taxon>
        <taxon>Actinomycetes</taxon>
        <taxon>Kitasatosporales</taxon>
        <taxon>Streptomycetaceae</taxon>
        <taxon>Streptomyces</taxon>
    </lineage>
</organism>
<dbReference type="EMBL" id="VIWW01000002">
    <property type="protein sequence ID" value="TWF92177.1"/>
    <property type="molecule type" value="Genomic_DNA"/>
</dbReference>
<comment type="caution">
    <text evidence="2">The sequence shown here is derived from an EMBL/GenBank/DDBJ whole genome shotgun (WGS) entry which is preliminary data.</text>
</comment>
<evidence type="ECO:0000313" key="2">
    <source>
        <dbReference type="EMBL" id="TWF92177.1"/>
    </source>
</evidence>
<name>A0A561TYJ6_9ACTN</name>
<gene>
    <name evidence="2" type="ORF">FHX80_12496</name>
</gene>
<dbReference type="RefSeq" id="WP_145767988.1">
    <property type="nucleotide sequence ID" value="NZ_VIWW01000002.1"/>
</dbReference>
<evidence type="ECO:0000313" key="3">
    <source>
        <dbReference type="Proteomes" id="UP000318186"/>
    </source>
</evidence>
<proteinExistence type="predicted"/>
<dbReference type="Proteomes" id="UP000318186">
    <property type="component" value="Unassembled WGS sequence"/>
</dbReference>